<sequence length="176" mass="19308">MQLLSKAQRAHANQLRGLADENAAIDAAGMQNNNYNTTRSGESRTPVVYTTKINGVEVTVRPDAVSDTVWADIKSLSGEADVQYYTQQLQAEFRGALTEGKKLMVVLSSESPQVRPSAPLANPENVVVLRRNPQTGDWFAWTNPRFGEAKWTPIPIDEVRVLAGAGDMNPVEIGRE</sequence>
<name>A0ABP9WD88_9DEIO</name>
<reference evidence="1 2" key="1">
    <citation type="submission" date="2024-02" db="EMBL/GenBank/DDBJ databases">
        <title>Deinococcus carri NBRC 110142.</title>
        <authorList>
            <person name="Ichikawa N."/>
            <person name="Katano-Makiyama Y."/>
            <person name="Hidaka K."/>
        </authorList>
    </citation>
    <scope>NUCLEOTIDE SEQUENCE [LARGE SCALE GENOMIC DNA]</scope>
    <source>
        <strain evidence="1 2">NBRC 110142</strain>
    </source>
</reference>
<evidence type="ECO:0000313" key="2">
    <source>
        <dbReference type="Proteomes" id="UP001401887"/>
    </source>
</evidence>
<dbReference type="EMBL" id="BAABRP010000020">
    <property type="protein sequence ID" value="GAA5514563.1"/>
    <property type="molecule type" value="Genomic_DNA"/>
</dbReference>
<dbReference type="Proteomes" id="UP001401887">
    <property type="component" value="Unassembled WGS sequence"/>
</dbReference>
<accession>A0ABP9WD88</accession>
<proteinExistence type="predicted"/>
<comment type="caution">
    <text evidence="1">The sequence shown here is derived from an EMBL/GenBank/DDBJ whole genome shotgun (WGS) entry which is preliminary data.</text>
</comment>
<keyword evidence="2" id="KW-1185">Reference proteome</keyword>
<evidence type="ECO:0000313" key="1">
    <source>
        <dbReference type="EMBL" id="GAA5514563.1"/>
    </source>
</evidence>
<gene>
    <name evidence="1" type="ORF">Dcar01_03319</name>
</gene>
<protein>
    <submittedName>
        <fullName evidence="1">Uncharacterized protein</fullName>
    </submittedName>
</protein>
<organism evidence="1 2">
    <name type="scientific">Deinococcus carri</name>
    <dbReference type="NCBI Taxonomy" id="1211323"/>
    <lineage>
        <taxon>Bacteria</taxon>
        <taxon>Thermotogati</taxon>
        <taxon>Deinococcota</taxon>
        <taxon>Deinococci</taxon>
        <taxon>Deinococcales</taxon>
        <taxon>Deinococcaceae</taxon>
        <taxon>Deinococcus</taxon>
    </lineage>
</organism>